<evidence type="ECO:0000313" key="4">
    <source>
        <dbReference type="Proteomes" id="UP000552644"/>
    </source>
</evidence>
<comment type="caution">
    <text evidence="3">The sequence shown here is derived from an EMBL/GenBank/DDBJ whole genome shotgun (WGS) entry which is preliminary data.</text>
</comment>
<evidence type="ECO:0000256" key="1">
    <source>
        <dbReference type="SAM" id="MobiDB-lite"/>
    </source>
</evidence>
<keyword evidence="4" id="KW-1185">Reference proteome</keyword>
<evidence type="ECO:0000256" key="2">
    <source>
        <dbReference type="SAM" id="SignalP"/>
    </source>
</evidence>
<reference evidence="3 4" key="1">
    <citation type="submission" date="2020-08" db="EMBL/GenBank/DDBJ databases">
        <title>Genomic Encyclopedia of Type Strains, Phase III (KMG-III): the genomes of soil and plant-associated and newly described type strains.</title>
        <authorList>
            <person name="Whitman W."/>
        </authorList>
    </citation>
    <scope>NUCLEOTIDE SEQUENCE [LARGE SCALE GENOMIC DNA]</scope>
    <source>
        <strain evidence="3 4">CECT 8840</strain>
    </source>
</reference>
<gene>
    <name evidence="3" type="ORF">FHS44_001861</name>
</gene>
<organism evidence="3 4">
    <name type="scientific">Streptosporangium saharense</name>
    <dbReference type="NCBI Taxonomy" id="1706840"/>
    <lineage>
        <taxon>Bacteria</taxon>
        <taxon>Bacillati</taxon>
        <taxon>Actinomycetota</taxon>
        <taxon>Actinomycetes</taxon>
        <taxon>Streptosporangiales</taxon>
        <taxon>Streptosporangiaceae</taxon>
        <taxon>Streptosporangium</taxon>
    </lineage>
</organism>
<feature type="chain" id="PRO_5031188496" evidence="2">
    <location>
        <begin position="26"/>
        <end position="324"/>
    </location>
</feature>
<dbReference type="Proteomes" id="UP000552644">
    <property type="component" value="Unassembled WGS sequence"/>
</dbReference>
<sequence length="324" mass="34908">MNRQSLIPAALAALVLCASAPTAFADAARVRPRPDALRAIQARLAAGGGVALTEKSSTRMPGGRIVDHMSYSAGYNVERKDRLRLGRPGVLAAETWRRLSFGTGVAKQIAADTAKGGDAYVASLLPQTSWHHSISVGGHLYASGRLYDPVLPQGKNWARLKNVSGAAAAYGDQLLNVFEPATAKALITEKNRKGDGYEFREPDGRKHWELQYAGALSFAAMYKLSATFREALNGRMDSADRTLQLNWSVFVDDKGLPLRVVSFWENRQDGRFFTSETVTSYSGWGSRTAITAPPSSRTAVTRGPAGLPESDGTVDVLRARPATG</sequence>
<keyword evidence="2" id="KW-0732">Signal</keyword>
<feature type="signal peptide" evidence="2">
    <location>
        <begin position="1"/>
        <end position="25"/>
    </location>
</feature>
<protein>
    <submittedName>
        <fullName evidence="3">Uncharacterized protein</fullName>
    </submittedName>
</protein>
<dbReference type="EMBL" id="JACHJP010000002">
    <property type="protein sequence ID" value="MBB4914776.1"/>
    <property type="molecule type" value="Genomic_DNA"/>
</dbReference>
<evidence type="ECO:0000313" key="3">
    <source>
        <dbReference type="EMBL" id="MBB4914776.1"/>
    </source>
</evidence>
<proteinExistence type="predicted"/>
<dbReference type="RefSeq" id="WP_184713533.1">
    <property type="nucleotide sequence ID" value="NZ_JACHJP010000002.1"/>
</dbReference>
<dbReference type="AlphaFoldDB" id="A0A7W7VLH3"/>
<accession>A0A7W7VLH3</accession>
<feature type="region of interest" description="Disordered" evidence="1">
    <location>
        <begin position="292"/>
        <end position="312"/>
    </location>
</feature>
<name>A0A7W7VLH3_9ACTN</name>